<proteinExistence type="predicted"/>
<feature type="compositionally biased region" description="Basic and acidic residues" evidence="1">
    <location>
        <begin position="43"/>
        <end position="56"/>
    </location>
</feature>
<organism evidence="2 3">
    <name type="scientific">Plastoroseomonas hellenica</name>
    <dbReference type="NCBI Taxonomy" id="2687306"/>
    <lineage>
        <taxon>Bacteria</taxon>
        <taxon>Pseudomonadati</taxon>
        <taxon>Pseudomonadota</taxon>
        <taxon>Alphaproteobacteria</taxon>
        <taxon>Acetobacterales</taxon>
        <taxon>Acetobacteraceae</taxon>
        <taxon>Plastoroseomonas</taxon>
    </lineage>
</organism>
<dbReference type="RefSeq" id="WP_211854770.1">
    <property type="nucleotide sequence ID" value="NZ_JAAGBB010000028.1"/>
</dbReference>
<reference evidence="3" key="1">
    <citation type="journal article" date="2021" name="Syst. Appl. Microbiol.">
        <title>Roseomonas hellenica sp. nov., isolated from roots of wild-growing Alkanna tinctoria.</title>
        <authorList>
            <person name="Rat A."/>
            <person name="Naranjo H.D."/>
            <person name="Lebbe L."/>
            <person name="Cnockaert M."/>
            <person name="Krigas N."/>
            <person name="Grigoriadou K."/>
            <person name="Maloupa E."/>
            <person name="Willems A."/>
        </authorList>
    </citation>
    <scope>NUCLEOTIDE SEQUENCE [LARGE SCALE GENOMIC DNA]</scope>
    <source>
        <strain evidence="3">LMG 31523</strain>
    </source>
</reference>
<gene>
    <name evidence="2" type="ORF">GXW71_21710</name>
</gene>
<name>A0ABS5F366_9PROT</name>
<evidence type="ECO:0000313" key="2">
    <source>
        <dbReference type="EMBL" id="MBR0666992.1"/>
    </source>
</evidence>
<dbReference type="Proteomes" id="UP001196870">
    <property type="component" value="Unassembled WGS sequence"/>
</dbReference>
<keyword evidence="3" id="KW-1185">Reference proteome</keyword>
<protein>
    <submittedName>
        <fullName evidence="2">Uncharacterized protein</fullName>
    </submittedName>
</protein>
<comment type="caution">
    <text evidence="2">The sequence shown here is derived from an EMBL/GenBank/DDBJ whole genome shotgun (WGS) entry which is preliminary data.</text>
</comment>
<feature type="region of interest" description="Disordered" evidence="1">
    <location>
        <begin position="33"/>
        <end position="69"/>
    </location>
</feature>
<accession>A0ABS5F366</accession>
<evidence type="ECO:0000313" key="3">
    <source>
        <dbReference type="Proteomes" id="UP001196870"/>
    </source>
</evidence>
<sequence>MGGDDLKRRVERQRADAKGLSKLTVLWRGAREGASANGADCARNAKDPLRRLEPLRRRTGGARDAAGGQ</sequence>
<evidence type="ECO:0000256" key="1">
    <source>
        <dbReference type="SAM" id="MobiDB-lite"/>
    </source>
</evidence>
<dbReference type="EMBL" id="JAAGBB010000028">
    <property type="protein sequence ID" value="MBR0666992.1"/>
    <property type="molecule type" value="Genomic_DNA"/>
</dbReference>